<gene>
    <name evidence="2" type="ORF">MBORA_03630</name>
</gene>
<comment type="caution">
    <text evidence="2">The sequence shown here is derived from an EMBL/GenBank/DDBJ whole genome shotgun (WGS) entry which is preliminary data.</text>
</comment>
<keyword evidence="1" id="KW-0472">Membrane</keyword>
<feature type="transmembrane region" description="Helical" evidence="1">
    <location>
        <begin position="181"/>
        <end position="200"/>
    </location>
</feature>
<keyword evidence="1" id="KW-0812">Transmembrane</keyword>
<feature type="transmembrane region" description="Helical" evidence="1">
    <location>
        <begin position="80"/>
        <end position="104"/>
    </location>
</feature>
<dbReference type="EMBL" id="LWMU01000045">
    <property type="protein sequence ID" value="KZX13787.1"/>
    <property type="molecule type" value="Genomic_DNA"/>
</dbReference>
<evidence type="ECO:0008006" key="4">
    <source>
        <dbReference type="Google" id="ProtNLM"/>
    </source>
</evidence>
<dbReference type="STRING" id="66851.MBORA_03630"/>
<reference evidence="3" key="1">
    <citation type="journal article" date="2016" name="Genome Announc.">
        <title>Draft Genome Sequences of Methanobrevibacter curvatus DSM11111, Methanobrevibacter cuticularis DSM11139, Methanobrevibacter filiformis DSM11501, and Methanobrevibacter oralis DSM7256.</title>
        <authorList>
            <person name="Poehlein A."/>
            <person name="Seedorf H."/>
        </authorList>
    </citation>
    <scope>NUCLEOTIDE SEQUENCE [LARGE SCALE GENOMIC DNA]</scope>
    <source>
        <strain evidence="3">DSM 7256 / JCM 30027 / ZR</strain>
    </source>
</reference>
<accession>A0A166CF82</accession>
<feature type="transmembrane region" description="Helical" evidence="1">
    <location>
        <begin position="156"/>
        <end position="174"/>
    </location>
</feature>
<evidence type="ECO:0000313" key="2">
    <source>
        <dbReference type="EMBL" id="KZX13787.1"/>
    </source>
</evidence>
<evidence type="ECO:0000256" key="1">
    <source>
        <dbReference type="SAM" id="Phobius"/>
    </source>
</evidence>
<dbReference type="AlphaFoldDB" id="A0A166CF82"/>
<proteinExistence type="predicted"/>
<organism evidence="2 3">
    <name type="scientific">Methanobrevibacter oralis</name>
    <dbReference type="NCBI Taxonomy" id="66851"/>
    <lineage>
        <taxon>Archaea</taxon>
        <taxon>Methanobacteriati</taxon>
        <taxon>Methanobacteriota</taxon>
        <taxon>Methanomada group</taxon>
        <taxon>Methanobacteria</taxon>
        <taxon>Methanobacteriales</taxon>
        <taxon>Methanobacteriaceae</taxon>
        <taxon>Methanobrevibacter</taxon>
    </lineage>
</organism>
<dbReference type="InterPro" id="IPR002760">
    <property type="entry name" value="O_anti_polymase"/>
</dbReference>
<protein>
    <recommendedName>
        <fullName evidence="4">Oligosaccharide repeat unit polymerase</fullName>
    </recommendedName>
</protein>
<feature type="transmembrane region" description="Helical" evidence="1">
    <location>
        <begin position="305"/>
        <end position="322"/>
    </location>
</feature>
<dbReference type="PATRIC" id="fig|66851.6.peg.418"/>
<dbReference type="Proteomes" id="UP000077428">
    <property type="component" value="Unassembled WGS sequence"/>
</dbReference>
<feature type="transmembrane region" description="Helical" evidence="1">
    <location>
        <begin position="42"/>
        <end position="60"/>
    </location>
</feature>
<evidence type="ECO:0000313" key="3">
    <source>
        <dbReference type="Proteomes" id="UP000077428"/>
    </source>
</evidence>
<name>A0A166CF82_METOA</name>
<keyword evidence="1" id="KW-1133">Transmembrane helix</keyword>
<sequence length="353" mass="39767">MDFKKVDFFQPAIIVVAILVFLLMGYIGSFNYRFEDPLKLELILTIFFAIIVFIVAILIGKYKISFENTRKIDILSEKALISLVLIAISLQTLNLILIGGIPLFNSVLKSNATTNIWRIAYPLFLIMINILLAKYYKKRYLLVVLLGVMIFTLNGYRTSVIGILGSVFITLYYLGKINKKIGTIFVGLIVIGGIAIGYIASQSIATQHWTLNPLELLFYRAAFTLEVFEKIIPLGATTHGHILSMIFSSGSPRTFIGEYVLKYNVCLTSTLFGPVYLDFGIIGLTIQMFLIGLFLELLNKLKEGMGIGIYSIILTHTLIWIETGPTDIMIWFLYLLGLILIILNSNYIKLNKN</sequence>
<keyword evidence="3" id="KW-1185">Reference proteome</keyword>
<feature type="transmembrane region" description="Helical" evidence="1">
    <location>
        <begin position="279"/>
        <end position="298"/>
    </location>
</feature>
<dbReference type="OrthoDB" id="70767at2157"/>
<dbReference type="RefSeq" id="WP_042694786.1">
    <property type="nucleotide sequence ID" value="NZ_CABMAB010000047.1"/>
</dbReference>
<feature type="transmembrane region" description="Helical" evidence="1">
    <location>
        <begin position="328"/>
        <end position="348"/>
    </location>
</feature>
<feature type="transmembrane region" description="Helical" evidence="1">
    <location>
        <begin position="12"/>
        <end position="30"/>
    </location>
</feature>
<dbReference type="Pfam" id="PF01901">
    <property type="entry name" value="O_anti_polymase"/>
    <property type="match status" value="1"/>
</dbReference>
<dbReference type="NCBIfam" id="TIGR04370">
    <property type="entry name" value="glyco_rpt_poly"/>
    <property type="match status" value="1"/>
</dbReference>
<feature type="transmembrane region" description="Helical" evidence="1">
    <location>
        <begin position="116"/>
        <end position="136"/>
    </location>
</feature>